<accession>A0AAV3PJJ2</accession>
<evidence type="ECO:0000313" key="2">
    <source>
        <dbReference type="Proteomes" id="UP001454036"/>
    </source>
</evidence>
<gene>
    <name evidence="1" type="ORF">LIER_37374</name>
</gene>
<evidence type="ECO:0000313" key="1">
    <source>
        <dbReference type="EMBL" id="GAA0151874.1"/>
    </source>
</evidence>
<name>A0AAV3PJJ2_LITER</name>
<dbReference type="Proteomes" id="UP001454036">
    <property type="component" value="Unassembled WGS sequence"/>
</dbReference>
<reference evidence="1 2" key="1">
    <citation type="submission" date="2024-01" db="EMBL/GenBank/DDBJ databases">
        <title>The complete chloroplast genome sequence of Lithospermum erythrorhizon: insights into the phylogenetic relationship among Boraginaceae species and the maternal lineages of purple gromwells.</title>
        <authorList>
            <person name="Okada T."/>
            <person name="Watanabe K."/>
        </authorList>
    </citation>
    <scope>NUCLEOTIDE SEQUENCE [LARGE SCALE GENOMIC DNA]</scope>
</reference>
<protein>
    <submittedName>
        <fullName evidence="1">Uncharacterized protein</fullName>
    </submittedName>
</protein>
<sequence>MFPAEAFKGVRYSNFPSFTSFLFFFGCPGDTTRHFPVASQLGSTPCWASGSCPRHSAASDRGSAIRSIIPVNLVKDGSFMTAGIVALLISGEKRAKPTKSILVPLRVYLVTLSVMASICFCNKATASVA</sequence>
<dbReference type="EMBL" id="BAABME010017916">
    <property type="protein sequence ID" value="GAA0151874.1"/>
    <property type="molecule type" value="Genomic_DNA"/>
</dbReference>
<dbReference type="AlphaFoldDB" id="A0AAV3PJJ2"/>
<organism evidence="1 2">
    <name type="scientific">Lithospermum erythrorhizon</name>
    <name type="common">Purple gromwell</name>
    <name type="synonym">Lithospermum officinale var. erythrorhizon</name>
    <dbReference type="NCBI Taxonomy" id="34254"/>
    <lineage>
        <taxon>Eukaryota</taxon>
        <taxon>Viridiplantae</taxon>
        <taxon>Streptophyta</taxon>
        <taxon>Embryophyta</taxon>
        <taxon>Tracheophyta</taxon>
        <taxon>Spermatophyta</taxon>
        <taxon>Magnoliopsida</taxon>
        <taxon>eudicotyledons</taxon>
        <taxon>Gunneridae</taxon>
        <taxon>Pentapetalae</taxon>
        <taxon>asterids</taxon>
        <taxon>lamiids</taxon>
        <taxon>Boraginales</taxon>
        <taxon>Boraginaceae</taxon>
        <taxon>Boraginoideae</taxon>
        <taxon>Lithospermeae</taxon>
        <taxon>Lithospermum</taxon>
    </lineage>
</organism>
<comment type="caution">
    <text evidence="1">The sequence shown here is derived from an EMBL/GenBank/DDBJ whole genome shotgun (WGS) entry which is preliminary data.</text>
</comment>
<proteinExistence type="predicted"/>
<keyword evidence="2" id="KW-1185">Reference proteome</keyword>